<evidence type="ECO:0000313" key="1">
    <source>
        <dbReference type="EMBL" id="MFC5905997.1"/>
    </source>
</evidence>
<evidence type="ECO:0000313" key="2">
    <source>
        <dbReference type="Proteomes" id="UP001596174"/>
    </source>
</evidence>
<proteinExistence type="predicted"/>
<protein>
    <recommendedName>
        <fullName evidence="3">Alpha/beta hydrolase</fullName>
    </recommendedName>
</protein>
<comment type="caution">
    <text evidence="1">The sequence shown here is derived from an EMBL/GenBank/DDBJ whole genome shotgun (WGS) entry which is preliminary data.</text>
</comment>
<dbReference type="Proteomes" id="UP001596174">
    <property type="component" value="Unassembled WGS sequence"/>
</dbReference>
<sequence>MDEWHLGDDAVVDLMGGHAPDLPEQFAEADPAQAGEPPFPVTLIHGDEDEDVPLRLSRAYATAHPTTRLLELPAASHMDLISPTVPAPWAALLSALS</sequence>
<dbReference type="SUPFAM" id="SSF53474">
    <property type="entry name" value="alpha/beta-Hydrolases"/>
    <property type="match status" value="1"/>
</dbReference>
<accession>A0ABW1FVU8</accession>
<dbReference type="RefSeq" id="WP_380578982.1">
    <property type="nucleotide sequence ID" value="NZ_JBHSQJ010000007.1"/>
</dbReference>
<gene>
    <name evidence="1" type="ORF">ACFP3V_02015</name>
</gene>
<keyword evidence="2" id="KW-1185">Reference proteome</keyword>
<dbReference type="EMBL" id="JBHSQJ010000007">
    <property type="protein sequence ID" value="MFC5905997.1"/>
    <property type="molecule type" value="Genomic_DNA"/>
</dbReference>
<name>A0ABW1FVU8_9ACTN</name>
<dbReference type="InterPro" id="IPR029058">
    <property type="entry name" value="AB_hydrolase_fold"/>
</dbReference>
<evidence type="ECO:0008006" key="3">
    <source>
        <dbReference type="Google" id="ProtNLM"/>
    </source>
</evidence>
<dbReference type="Gene3D" id="3.40.50.1820">
    <property type="entry name" value="alpha/beta hydrolase"/>
    <property type="match status" value="1"/>
</dbReference>
<reference evidence="2" key="1">
    <citation type="journal article" date="2019" name="Int. J. Syst. Evol. Microbiol.">
        <title>The Global Catalogue of Microorganisms (GCM) 10K type strain sequencing project: providing services to taxonomists for standard genome sequencing and annotation.</title>
        <authorList>
            <consortium name="The Broad Institute Genomics Platform"/>
            <consortium name="The Broad Institute Genome Sequencing Center for Infectious Disease"/>
            <person name="Wu L."/>
            <person name="Ma J."/>
        </authorList>
    </citation>
    <scope>NUCLEOTIDE SEQUENCE [LARGE SCALE GENOMIC DNA]</scope>
    <source>
        <strain evidence="2">JCM 4816</strain>
    </source>
</reference>
<organism evidence="1 2">
    <name type="scientific">Streptacidiphilus monticola</name>
    <dbReference type="NCBI Taxonomy" id="2161674"/>
    <lineage>
        <taxon>Bacteria</taxon>
        <taxon>Bacillati</taxon>
        <taxon>Actinomycetota</taxon>
        <taxon>Actinomycetes</taxon>
        <taxon>Kitasatosporales</taxon>
        <taxon>Streptomycetaceae</taxon>
        <taxon>Streptacidiphilus</taxon>
    </lineage>
</organism>